<dbReference type="CDD" id="cd06850">
    <property type="entry name" value="biotinyl_domain"/>
    <property type="match status" value="1"/>
</dbReference>
<dbReference type="Gene3D" id="2.40.50.100">
    <property type="match status" value="1"/>
</dbReference>
<dbReference type="EMBL" id="UINC01100903">
    <property type="protein sequence ID" value="SVC61317.1"/>
    <property type="molecule type" value="Genomic_DNA"/>
</dbReference>
<dbReference type="PROSITE" id="PS00188">
    <property type="entry name" value="BIOTIN"/>
    <property type="match status" value="1"/>
</dbReference>
<keyword evidence="4" id="KW-0276">Fatty acid metabolism</keyword>
<keyword evidence="7" id="KW-0092">Biotin</keyword>
<dbReference type="GO" id="GO:0009317">
    <property type="term" value="C:acetyl-CoA carboxylase complex"/>
    <property type="evidence" value="ECO:0007669"/>
    <property type="project" value="InterPro"/>
</dbReference>
<protein>
    <recommendedName>
        <fullName evidence="2">Biotin carboxyl carrier protein of acetyl-CoA carboxylase</fullName>
    </recommendedName>
</protein>
<feature type="region of interest" description="Disordered" evidence="8">
    <location>
        <begin position="45"/>
        <end position="69"/>
    </location>
</feature>
<evidence type="ECO:0000256" key="7">
    <source>
        <dbReference type="ARBA" id="ARBA00023267"/>
    </source>
</evidence>
<dbReference type="PANTHER" id="PTHR45266:SF3">
    <property type="entry name" value="OXALOACETATE DECARBOXYLASE ALPHA CHAIN"/>
    <property type="match status" value="1"/>
</dbReference>
<keyword evidence="3" id="KW-0444">Lipid biosynthesis</keyword>
<dbReference type="PROSITE" id="PS50968">
    <property type="entry name" value="BIOTINYL_LIPOYL"/>
    <property type="match status" value="1"/>
</dbReference>
<evidence type="ECO:0000256" key="2">
    <source>
        <dbReference type="ARBA" id="ARBA00017562"/>
    </source>
</evidence>
<dbReference type="InterPro" id="IPR001249">
    <property type="entry name" value="AcCoA_biotinCC"/>
</dbReference>
<dbReference type="GO" id="GO:0006633">
    <property type="term" value="P:fatty acid biosynthetic process"/>
    <property type="evidence" value="ECO:0007669"/>
    <property type="project" value="UniProtKB-UniPathway"/>
</dbReference>
<keyword evidence="5" id="KW-0443">Lipid metabolism</keyword>
<evidence type="ECO:0000256" key="4">
    <source>
        <dbReference type="ARBA" id="ARBA00022832"/>
    </source>
</evidence>
<dbReference type="Pfam" id="PF00364">
    <property type="entry name" value="Biotin_lipoyl"/>
    <property type="match status" value="1"/>
</dbReference>
<comment type="pathway">
    <text evidence="1">Lipid metabolism; fatty acid biosynthesis.</text>
</comment>
<dbReference type="AlphaFoldDB" id="A0A382NLY3"/>
<dbReference type="InterPro" id="IPR001882">
    <property type="entry name" value="Biotin_BS"/>
</dbReference>
<dbReference type="InterPro" id="IPR000089">
    <property type="entry name" value="Biotin_lipoyl"/>
</dbReference>
<evidence type="ECO:0000256" key="1">
    <source>
        <dbReference type="ARBA" id="ARBA00005194"/>
    </source>
</evidence>
<keyword evidence="6" id="KW-0275">Fatty acid biosynthesis</keyword>
<feature type="compositionally biased region" description="Basic and acidic residues" evidence="8">
    <location>
        <begin position="53"/>
        <end position="69"/>
    </location>
</feature>
<gene>
    <name evidence="10" type="ORF">METZ01_LOCUS314171</name>
</gene>
<evidence type="ECO:0000256" key="3">
    <source>
        <dbReference type="ARBA" id="ARBA00022516"/>
    </source>
</evidence>
<dbReference type="SUPFAM" id="SSF51230">
    <property type="entry name" value="Single hybrid motif"/>
    <property type="match status" value="1"/>
</dbReference>
<dbReference type="PRINTS" id="PR01071">
    <property type="entry name" value="ACOABIOTINCC"/>
</dbReference>
<dbReference type="PANTHER" id="PTHR45266">
    <property type="entry name" value="OXALOACETATE DECARBOXYLASE ALPHA CHAIN"/>
    <property type="match status" value="1"/>
</dbReference>
<dbReference type="UniPathway" id="UPA00094"/>
<organism evidence="10">
    <name type="scientific">marine metagenome</name>
    <dbReference type="NCBI Taxonomy" id="408172"/>
    <lineage>
        <taxon>unclassified sequences</taxon>
        <taxon>metagenomes</taxon>
        <taxon>ecological metagenomes</taxon>
    </lineage>
</organism>
<evidence type="ECO:0000313" key="10">
    <source>
        <dbReference type="EMBL" id="SVC61317.1"/>
    </source>
</evidence>
<sequence length="145" mass="16023">MVKKSIDKAPIKELAKLLKELNLTEISYKEGDFAVSVSRGNIQTVSQASSSETKVDPTNKQEKNYKNDPRAIKAPMVGTVYLQPEPGANKFVNKGDQVKSGQTLMVIEAMKTMNPIESNLQGKLTKILVENEQAVEFGQPLMLIE</sequence>
<feature type="domain" description="Lipoyl-binding" evidence="9">
    <location>
        <begin position="69"/>
        <end position="145"/>
    </location>
</feature>
<evidence type="ECO:0000256" key="5">
    <source>
        <dbReference type="ARBA" id="ARBA00023098"/>
    </source>
</evidence>
<accession>A0A382NLY3</accession>
<name>A0A382NLY3_9ZZZZ</name>
<dbReference type="InterPro" id="IPR011053">
    <property type="entry name" value="Single_hybrid_motif"/>
</dbReference>
<evidence type="ECO:0000259" key="9">
    <source>
        <dbReference type="PROSITE" id="PS50968"/>
    </source>
</evidence>
<dbReference type="InterPro" id="IPR050709">
    <property type="entry name" value="Biotin_Carboxyl_Carrier/Decarb"/>
</dbReference>
<evidence type="ECO:0000256" key="6">
    <source>
        <dbReference type="ARBA" id="ARBA00023160"/>
    </source>
</evidence>
<reference evidence="10" key="1">
    <citation type="submission" date="2018-05" db="EMBL/GenBank/DDBJ databases">
        <authorList>
            <person name="Lanie J.A."/>
            <person name="Ng W.-L."/>
            <person name="Kazmierczak K.M."/>
            <person name="Andrzejewski T.M."/>
            <person name="Davidsen T.M."/>
            <person name="Wayne K.J."/>
            <person name="Tettelin H."/>
            <person name="Glass J.I."/>
            <person name="Rusch D."/>
            <person name="Podicherti R."/>
            <person name="Tsui H.-C.T."/>
            <person name="Winkler M.E."/>
        </authorList>
    </citation>
    <scope>NUCLEOTIDE SEQUENCE</scope>
</reference>
<dbReference type="GO" id="GO:0003989">
    <property type="term" value="F:acetyl-CoA carboxylase activity"/>
    <property type="evidence" value="ECO:0007669"/>
    <property type="project" value="InterPro"/>
</dbReference>
<proteinExistence type="predicted"/>
<dbReference type="FunFam" id="2.40.50.100:FF:000003">
    <property type="entry name" value="Acetyl-CoA carboxylase biotin carboxyl carrier protein"/>
    <property type="match status" value="1"/>
</dbReference>
<evidence type="ECO:0000256" key="8">
    <source>
        <dbReference type="SAM" id="MobiDB-lite"/>
    </source>
</evidence>